<proteinExistence type="predicted"/>
<feature type="compositionally biased region" description="Polar residues" evidence="1">
    <location>
        <begin position="29"/>
        <end position="44"/>
    </location>
</feature>
<dbReference type="Proteomes" id="UP000807469">
    <property type="component" value="Unassembled WGS sequence"/>
</dbReference>
<evidence type="ECO:0000256" key="1">
    <source>
        <dbReference type="SAM" id="MobiDB-lite"/>
    </source>
</evidence>
<dbReference type="AlphaFoldDB" id="A0A9P6CSZ9"/>
<gene>
    <name evidence="2" type="ORF">BDN70DRAFT_922264</name>
</gene>
<evidence type="ECO:0000313" key="2">
    <source>
        <dbReference type="EMBL" id="KAF9477907.1"/>
    </source>
</evidence>
<comment type="caution">
    <text evidence="2">The sequence shown here is derived from an EMBL/GenBank/DDBJ whole genome shotgun (WGS) entry which is preliminary data.</text>
</comment>
<organism evidence="2 3">
    <name type="scientific">Pholiota conissans</name>
    <dbReference type="NCBI Taxonomy" id="109636"/>
    <lineage>
        <taxon>Eukaryota</taxon>
        <taxon>Fungi</taxon>
        <taxon>Dikarya</taxon>
        <taxon>Basidiomycota</taxon>
        <taxon>Agaricomycotina</taxon>
        <taxon>Agaricomycetes</taxon>
        <taxon>Agaricomycetidae</taxon>
        <taxon>Agaricales</taxon>
        <taxon>Agaricineae</taxon>
        <taxon>Strophariaceae</taxon>
        <taxon>Pholiota</taxon>
    </lineage>
</organism>
<reference evidence="2" key="1">
    <citation type="submission" date="2020-11" db="EMBL/GenBank/DDBJ databases">
        <authorList>
            <consortium name="DOE Joint Genome Institute"/>
            <person name="Ahrendt S."/>
            <person name="Riley R."/>
            <person name="Andreopoulos W."/>
            <person name="Labutti K."/>
            <person name="Pangilinan J."/>
            <person name="Ruiz-Duenas F.J."/>
            <person name="Barrasa J.M."/>
            <person name="Sanchez-Garcia M."/>
            <person name="Camarero S."/>
            <person name="Miyauchi S."/>
            <person name="Serrano A."/>
            <person name="Linde D."/>
            <person name="Babiker R."/>
            <person name="Drula E."/>
            <person name="Ayuso-Fernandez I."/>
            <person name="Pacheco R."/>
            <person name="Padilla G."/>
            <person name="Ferreira P."/>
            <person name="Barriuso J."/>
            <person name="Kellner H."/>
            <person name="Castanera R."/>
            <person name="Alfaro M."/>
            <person name="Ramirez L."/>
            <person name="Pisabarro A.G."/>
            <person name="Kuo A."/>
            <person name="Tritt A."/>
            <person name="Lipzen A."/>
            <person name="He G."/>
            <person name="Yan M."/>
            <person name="Ng V."/>
            <person name="Cullen D."/>
            <person name="Martin F."/>
            <person name="Rosso M.-N."/>
            <person name="Henrissat B."/>
            <person name="Hibbett D."/>
            <person name="Martinez A.T."/>
            <person name="Grigoriev I.V."/>
        </authorList>
    </citation>
    <scope>NUCLEOTIDE SEQUENCE</scope>
    <source>
        <strain evidence="2">CIRM-BRFM 674</strain>
    </source>
</reference>
<dbReference type="EMBL" id="MU155247">
    <property type="protein sequence ID" value="KAF9477907.1"/>
    <property type="molecule type" value="Genomic_DNA"/>
</dbReference>
<name>A0A9P6CSZ9_9AGAR</name>
<keyword evidence="3" id="KW-1185">Reference proteome</keyword>
<feature type="region of interest" description="Disordered" evidence="1">
    <location>
        <begin position="28"/>
        <end position="59"/>
    </location>
</feature>
<sequence length="155" mass="17627">MRGLRPRTAPFLSKYAFKAQKYAADHSRSSIGAKNVSETPSAPSLTPARRSGLKSNNQKLTVSGMKAQIDLRRRLYLHWQKKIPVKAAINKTRKDDILVQLVVAVTRHHQTPWPLYMHGEGEVNIGVHLVSTEMELEKAEEAEEVYLRREVDIQD</sequence>
<accession>A0A9P6CSZ9</accession>
<evidence type="ECO:0000313" key="3">
    <source>
        <dbReference type="Proteomes" id="UP000807469"/>
    </source>
</evidence>
<protein>
    <submittedName>
        <fullName evidence="2">Uncharacterized protein</fullName>
    </submittedName>
</protein>